<proteinExistence type="predicted"/>
<sequence length="70" mass="8249">MKLRVWWLINVFWLIIFSVLSIIIFTRKVDGAGMVQTFSTRMISFVVLVIIFVVMVVIQLGLRFFVKKIK</sequence>
<reference evidence="1" key="1">
    <citation type="submission" date="2024-08" db="EMBL/GenBank/DDBJ databases">
        <title>Lentilactobacillus sp. nov., isolated from tree bark.</title>
        <authorList>
            <person name="Phuengjayaem S."/>
            <person name="Tanasupawat S."/>
        </authorList>
    </citation>
    <scope>NUCLEOTIDE SEQUENCE</scope>
    <source>
        <strain evidence="1">SPB1-3</strain>
    </source>
</reference>
<name>A0ACD5DEL9_9LACO</name>
<organism evidence="1 2">
    <name type="scientific">Lentilactobacillus terminaliae</name>
    <dbReference type="NCBI Taxonomy" id="3003483"/>
    <lineage>
        <taxon>Bacteria</taxon>
        <taxon>Bacillati</taxon>
        <taxon>Bacillota</taxon>
        <taxon>Bacilli</taxon>
        <taxon>Lactobacillales</taxon>
        <taxon>Lactobacillaceae</taxon>
        <taxon>Lentilactobacillus</taxon>
    </lineage>
</organism>
<protein>
    <submittedName>
        <fullName evidence="1">DUF3923 family protein</fullName>
    </submittedName>
</protein>
<accession>A0ACD5DEL9</accession>
<dbReference type="EMBL" id="CP168151">
    <property type="protein sequence ID" value="XFD39837.1"/>
    <property type="molecule type" value="Genomic_DNA"/>
</dbReference>
<dbReference type="Proteomes" id="UP001149860">
    <property type="component" value="Chromosome"/>
</dbReference>
<keyword evidence="2" id="KW-1185">Reference proteome</keyword>
<gene>
    <name evidence="1" type="ORF">O0236_000590</name>
</gene>
<evidence type="ECO:0000313" key="2">
    <source>
        <dbReference type="Proteomes" id="UP001149860"/>
    </source>
</evidence>
<evidence type="ECO:0000313" key="1">
    <source>
        <dbReference type="EMBL" id="XFD39837.1"/>
    </source>
</evidence>